<dbReference type="PANTHER" id="PTHR11786:SF0">
    <property type="entry name" value="ARYLAMINE N-ACETYLTRANSFERASE 4-RELATED"/>
    <property type="match status" value="1"/>
</dbReference>
<dbReference type="RefSeq" id="XP_642869.1">
    <property type="nucleotide sequence ID" value="XM_637777.1"/>
</dbReference>
<dbReference type="PaxDb" id="44689-DDB0202667"/>
<dbReference type="SMR" id="Q550R3"/>
<dbReference type="OMA" id="CQANIDA"/>
<protein>
    <submittedName>
        <fullName evidence="2">Arylamine N-acetyltransferase 5</fullName>
    </submittedName>
</protein>
<evidence type="ECO:0000256" key="1">
    <source>
        <dbReference type="ARBA" id="ARBA00006547"/>
    </source>
</evidence>
<name>Q550R3_DICDI</name>
<dbReference type="GO" id="GO:0016407">
    <property type="term" value="F:acetyltransferase activity"/>
    <property type="evidence" value="ECO:0007669"/>
    <property type="project" value="InterPro"/>
</dbReference>
<dbReference type="VEuPathDB" id="AmoebaDB:DDB_G0276993"/>
<dbReference type="FunFam" id="3.30.2140.20:FF:000006">
    <property type="entry name" value="Arylamine N-acetyltransferase 4"/>
    <property type="match status" value="1"/>
</dbReference>
<dbReference type="EMBL" id="BN001454">
    <property type="protein sequence ID" value="CBL43360.1"/>
    <property type="molecule type" value="Genomic_DNA"/>
</dbReference>
<reference evidence="2" key="4">
    <citation type="journal article" date="2010" name="FEBS Lett.">
        <title>Comparative genomic and phylogenetic investigation of the xenobiotic metabolizing arylamine N-acetyltransferase enzyme family.</title>
        <authorList>
            <person name="Glenn A.E."/>
            <person name="Karagianni E.P."/>
            <person name="Ulndreaj A."/>
            <person name="Boukouvala S."/>
        </authorList>
    </citation>
    <scope>NUCLEOTIDE SEQUENCE</scope>
    <source>
        <strain evidence="2">AX4</strain>
    </source>
</reference>
<dbReference type="HOGENOM" id="CLU_964515_0_0_1"/>
<dbReference type="InterPro" id="IPR038765">
    <property type="entry name" value="Papain-like_cys_pep_sf"/>
</dbReference>
<accession>Q550R3</accession>
<dbReference type="PANTHER" id="PTHR11786">
    <property type="entry name" value="N-HYDROXYARYLAMINE O-ACETYLTRANSFERASE"/>
    <property type="match status" value="1"/>
</dbReference>
<dbReference type="FunCoup" id="Q550R3">
    <property type="interactions" value="2"/>
</dbReference>
<dbReference type="Proteomes" id="UP000002195">
    <property type="component" value="Unassembled WGS sequence"/>
</dbReference>
<dbReference type="KEGG" id="ddi:DDB_G0276993"/>
<organism evidence="3 4">
    <name type="scientific">Dictyostelium discoideum</name>
    <name type="common">Social amoeba</name>
    <dbReference type="NCBI Taxonomy" id="44689"/>
    <lineage>
        <taxon>Eukaryota</taxon>
        <taxon>Amoebozoa</taxon>
        <taxon>Evosea</taxon>
        <taxon>Eumycetozoa</taxon>
        <taxon>Dictyostelia</taxon>
        <taxon>Dictyosteliales</taxon>
        <taxon>Dictyosteliaceae</taxon>
        <taxon>Dictyostelium</taxon>
    </lineage>
</organism>
<reference evidence="3 4" key="2">
    <citation type="journal article" date="2005" name="Nature">
        <title>The genome of the social amoeba Dictyostelium discoideum.</title>
        <authorList>
            <consortium name="The Dictyostelium discoideum Sequencing Consortium"/>
            <person name="Eichinger L."/>
            <person name="Pachebat J.A."/>
            <person name="Glockner G."/>
            <person name="Rajandream M.A."/>
            <person name="Sucgang R."/>
            <person name="Berriman M."/>
            <person name="Song J."/>
            <person name="Olsen R."/>
            <person name="Szafranski K."/>
            <person name="Xu Q."/>
            <person name="Tunggal B."/>
            <person name="Kummerfeld S."/>
            <person name="Madera M."/>
            <person name="Konfortov B.A."/>
            <person name="Rivero F."/>
            <person name="Bankier A.T."/>
            <person name="Lehmann R."/>
            <person name="Hamlin N."/>
            <person name="Davies R."/>
            <person name="Gaudet P."/>
            <person name="Fey P."/>
            <person name="Pilcher K."/>
            <person name="Chen G."/>
            <person name="Saunders D."/>
            <person name="Sodergren E."/>
            <person name="Davis P."/>
            <person name="Kerhornou A."/>
            <person name="Nie X."/>
            <person name="Hall N."/>
            <person name="Anjard C."/>
            <person name="Hemphill L."/>
            <person name="Bason N."/>
            <person name="Farbrother P."/>
            <person name="Desany B."/>
            <person name="Just E."/>
            <person name="Morio T."/>
            <person name="Rost R."/>
            <person name="Churcher C."/>
            <person name="Cooper J."/>
            <person name="Haydock S."/>
            <person name="van Driessche N."/>
            <person name="Cronin A."/>
            <person name="Goodhead I."/>
            <person name="Muzny D."/>
            <person name="Mourier T."/>
            <person name="Pain A."/>
            <person name="Lu M."/>
            <person name="Harper D."/>
            <person name="Lindsay R."/>
            <person name="Hauser H."/>
            <person name="James K."/>
            <person name="Quiles M."/>
            <person name="Madan Babu M."/>
            <person name="Saito T."/>
            <person name="Buchrieser C."/>
            <person name="Wardroper A."/>
            <person name="Felder M."/>
            <person name="Thangavelu M."/>
            <person name="Johnson D."/>
            <person name="Knights A."/>
            <person name="Loulseged H."/>
            <person name="Mungall K."/>
            <person name="Oliver K."/>
            <person name="Price C."/>
            <person name="Quail M.A."/>
            <person name="Urushihara H."/>
            <person name="Hernandez J."/>
            <person name="Rabbinowitsch E."/>
            <person name="Steffen D."/>
            <person name="Sanders M."/>
            <person name="Ma J."/>
            <person name="Kohara Y."/>
            <person name="Sharp S."/>
            <person name="Simmonds M."/>
            <person name="Spiegler S."/>
            <person name="Tivey A."/>
            <person name="Sugano S."/>
            <person name="White B."/>
            <person name="Walker D."/>
            <person name="Woodward J."/>
            <person name="Winckler T."/>
            <person name="Tanaka Y."/>
            <person name="Shaulsky G."/>
            <person name="Schleicher M."/>
            <person name="Weinstock G."/>
            <person name="Rosenthal A."/>
            <person name="Cox E.C."/>
            <person name="Chisholm R.L."/>
            <person name="Gibbs R."/>
            <person name="Loomis W.F."/>
            <person name="Platzer M."/>
            <person name="Kay R.R."/>
            <person name="Williams J."/>
            <person name="Dear P.H."/>
            <person name="Noegel A.A."/>
            <person name="Barrell B."/>
            <person name="Kuspa A."/>
        </authorList>
    </citation>
    <scope>NUCLEOTIDE SEQUENCE [LARGE SCALE GENOMIC DNA]</scope>
    <source>
        <strain evidence="3 4">AX4</strain>
    </source>
</reference>
<keyword evidence="4" id="KW-1185">Reference proteome</keyword>
<evidence type="ECO:0000313" key="3">
    <source>
        <dbReference type="EMBL" id="EAL68998.1"/>
    </source>
</evidence>
<dbReference type="dictyBase" id="DDB_G0276993">
    <property type="gene designation" value="nat5"/>
</dbReference>
<dbReference type="eggNOG" id="ENOG502RIDB">
    <property type="taxonomic scope" value="Eukaryota"/>
</dbReference>
<reference evidence="3 4" key="1">
    <citation type="journal article" date="2002" name="Nature">
        <title>Sequence and analysis of chromosome 2 of Dictyostelium discoideum.</title>
        <authorList>
            <consortium name="Dictyostelium Genome Sequencing Consortium"/>
            <person name="Glockner G."/>
            <person name="Eichinger L."/>
            <person name="Szafranski K."/>
            <person name="Pachebat J.A."/>
            <person name="Bankier A.T."/>
            <person name="Dear P.H."/>
            <person name="Lehmann R."/>
            <person name="Baumgart C."/>
            <person name="Parra G."/>
            <person name="Abril J.F."/>
            <person name="Guigo R."/>
            <person name="Kumpf K."/>
            <person name="Tunggal B."/>
            <person name="Cox E."/>
            <person name="Quail M.A."/>
            <person name="Platzer M."/>
            <person name="Rosenthal A."/>
            <person name="Noegel A.A."/>
        </authorList>
    </citation>
    <scope>NUCLEOTIDE SEQUENCE [LARGE SCALE GENOMIC DNA]</scope>
    <source>
        <strain evidence="3 4">AX4</strain>
    </source>
</reference>
<dbReference type="InterPro" id="IPR001447">
    <property type="entry name" value="Arylamine_N-AcTrfase"/>
</dbReference>
<reference evidence="3" key="3">
    <citation type="submission" date="2009-08" db="EMBL/GenBank/DDBJ databases">
        <authorList>
            <consortium name="The Dictyostelium discoideum Sequencing Consortium"/>
            <person name="Eichinger L."/>
            <person name="Pachebat J.A."/>
            <person name="Gloeckner G."/>
            <person name="Rajandream M.-A."/>
            <person name="Sucgang R."/>
            <person name="Song J."/>
            <person name="Cox E.C."/>
            <person name="Tunggal B."/>
            <person name="Szafranski K."/>
            <person name="Konfortov B.A."/>
            <person name="Farbrother P."/>
            <person name="Bankier A.T."/>
            <person name="Lehmann R."/>
            <person name="Hamlin N."/>
            <person name="Xu Q."/>
            <person name="Davies R."/>
            <person name="Gaudet P."/>
            <person name="Fey P."/>
            <person name="Pilcher K."/>
            <person name="Chen G."/>
            <person name="Saunders D."/>
            <person name="Sodergren E."/>
            <person name="Davis P."/>
            <person name="Nie X."/>
            <person name="Kerhornou A."/>
            <person name="Hemphill L."/>
            <person name="Bason N."/>
            <person name="Berriman M."/>
            <person name="Desany B."/>
            <person name="Churcher C."/>
            <person name="Cooper J."/>
            <person name="van Driessche N."/>
            <person name="Cronin A."/>
            <person name="Goodhead I."/>
            <person name="Muzny D."/>
            <person name="Hall N."/>
            <person name="Harper D."/>
            <person name="Lindsay R."/>
            <person name="Hauser H."/>
            <person name="James K."/>
            <person name="Quiles M."/>
            <person name="Buchrieser C."/>
            <person name="Wardroper A."/>
            <person name="Thangavelu M."/>
            <person name="Johnson D."/>
            <person name="Knights A."/>
            <person name="Loulseged H."/>
            <person name="Mungall K."/>
            <person name="Price C."/>
            <person name="Ma J."/>
            <person name="Quail M."/>
            <person name="Hernandez J."/>
            <person name="Rabbinowitsch E."/>
            <person name="Steffen D."/>
            <person name="Sanders M."/>
            <person name="Weinstock G."/>
            <person name="Sharp S."/>
            <person name="Just E."/>
            <person name="Shaulsky G."/>
            <person name="Simmonds M."/>
            <person name="Tivey A."/>
            <person name="White B."/>
            <person name="Walker D."/>
            <person name="Woodward J."/>
            <person name="Winckler T."/>
            <person name="Schleicher M."/>
            <person name="Rosenthal A."/>
            <person name="Rivero F."/>
            <person name="Chisholm R.L."/>
            <person name="Gibbs R."/>
            <person name="Loomis W.F."/>
            <person name="Platzer M."/>
            <person name="Kay R.R."/>
            <person name="Williams J."/>
            <person name="Dear P.H."/>
            <person name="Noegel A.A."/>
            <person name="Barrell B."/>
            <person name="Kuspa A."/>
        </authorList>
    </citation>
    <scope>NUCLEOTIDE SEQUENCE</scope>
    <source>
        <strain evidence="3">AX4</strain>
    </source>
</reference>
<comment type="similarity">
    <text evidence="1">Belongs to the arylamine N-acetyltransferase family.</text>
</comment>
<evidence type="ECO:0000313" key="2">
    <source>
        <dbReference type="EMBL" id="CBL43360.1"/>
    </source>
</evidence>
<sequence>MDYLNEINNNNEIFSYKKLINGHKYNIKELLIHKLKLKKDFQLKTLDDIAFLQKKFVEELPYNNFDLCHGIDEWGLDYIVKRLLIDGEGGICTTLNILMGMFLYEFGIPVRLIKAYKQSQFNIVPHFSCHISNLIQWPLNSKWYMVEVGIGFFGSLNPIELGNEIGVLSNAGNHSYYRCIENSDDSSYIYQEKKPGMDSYLNLFQFSSSEITHGEILDCHQRYLEITEKKLFSFLKFEKGYYYFHHDCLKIGFLDGKENTITITDQYQLKKLLLNYFKINLNENIKKQI</sequence>
<gene>
    <name evidence="2" type="primary">nat5</name>
    <name evidence="3" type="ORF">DDB_G0276993</name>
</gene>
<keyword evidence="2" id="KW-0808">Transferase</keyword>
<dbReference type="Pfam" id="PF00797">
    <property type="entry name" value="Acetyltransf_2"/>
    <property type="match status" value="1"/>
</dbReference>
<evidence type="ECO:0000313" key="4">
    <source>
        <dbReference type="Proteomes" id="UP000002195"/>
    </source>
</evidence>
<dbReference type="Gene3D" id="3.30.2140.20">
    <property type="match status" value="1"/>
</dbReference>
<proteinExistence type="inferred from homology"/>
<dbReference type="GeneID" id="8620735"/>
<dbReference type="EMBL" id="AAFI02000019">
    <property type="protein sequence ID" value="EAL68998.1"/>
    <property type="molecule type" value="Genomic_DNA"/>
</dbReference>
<dbReference type="InterPro" id="IPR053710">
    <property type="entry name" value="Arylamine_NAT_domain_sf"/>
</dbReference>
<dbReference type="SUPFAM" id="SSF54001">
    <property type="entry name" value="Cysteine proteinases"/>
    <property type="match status" value="1"/>
</dbReference>
<dbReference type="AlphaFoldDB" id="Q550R3"/>